<evidence type="ECO:0000313" key="2">
    <source>
        <dbReference type="EMBL" id="DBA01771.1"/>
    </source>
</evidence>
<protein>
    <submittedName>
        <fullName evidence="2">Uncharacterized protein</fullName>
    </submittedName>
</protein>
<dbReference type="EMBL" id="DAKRPA010000042">
    <property type="protein sequence ID" value="DBA01771.1"/>
    <property type="molecule type" value="Genomic_DNA"/>
</dbReference>
<dbReference type="Pfam" id="PF14223">
    <property type="entry name" value="Retrotran_gag_2"/>
    <property type="match status" value="1"/>
</dbReference>
<feature type="compositionally biased region" description="Basic and acidic residues" evidence="1">
    <location>
        <begin position="208"/>
        <end position="225"/>
    </location>
</feature>
<name>A0AAV2Z654_9STRA</name>
<feature type="region of interest" description="Disordered" evidence="1">
    <location>
        <begin position="204"/>
        <end position="225"/>
    </location>
</feature>
<keyword evidence="3" id="KW-1185">Reference proteome</keyword>
<dbReference type="Proteomes" id="UP001146120">
    <property type="component" value="Unassembled WGS sequence"/>
</dbReference>
<reference evidence="2" key="2">
    <citation type="journal article" date="2023" name="Microbiol Resour">
        <title>Decontamination and Annotation of the Draft Genome Sequence of the Oomycete Lagenidium giganteum ARSEF 373.</title>
        <authorList>
            <person name="Morgan W.R."/>
            <person name="Tartar A."/>
        </authorList>
    </citation>
    <scope>NUCLEOTIDE SEQUENCE</scope>
    <source>
        <strain evidence="2">ARSEF 373</strain>
    </source>
</reference>
<dbReference type="AlphaFoldDB" id="A0AAV2Z654"/>
<organism evidence="2 3">
    <name type="scientific">Lagenidium giganteum</name>
    <dbReference type="NCBI Taxonomy" id="4803"/>
    <lineage>
        <taxon>Eukaryota</taxon>
        <taxon>Sar</taxon>
        <taxon>Stramenopiles</taxon>
        <taxon>Oomycota</taxon>
        <taxon>Peronosporomycetes</taxon>
        <taxon>Pythiales</taxon>
        <taxon>Pythiaceae</taxon>
    </lineage>
</organism>
<accession>A0AAV2Z654</accession>
<gene>
    <name evidence="2" type="ORF">N0F65_010181</name>
</gene>
<reference evidence="2" key="1">
    <citation type="submission" date="2022-11" db="EMBL/GenBank/DDBJ databases">
        <authorList>
            <person name="Morgan W.R."/>
            <person name="Tartar A."/>
        </authorList>
    </citation>
    <scope>NUCLEOTIDE SEQUENCE</scope>
    <source>
        <strain evidence="2">ARSEF 373</strain>
    </source>
</reference>
<evidence type="ECO:0000313" key="3">
    <source>
        <dbReference type="Proteomes" id="UP001146120"/>
    </source>
</evidence>
<comment type="caution">
    <text evidence="2">The sequence shown here is derived from an EMBL/GenBank/DDBJ whole genome shotgun (WGS) entry which is preliminary data.</text>
</comment>
<sequence length="225" mass="25686">MSDTTVSLDKKGIPVNWNGDDWSFYKCTMRNVFEKELLDEIIDGPGRVDSSADAVEKKEFKQNQAKAKLPIQSSLSSSLARQVMHQTSMWQELCIMFDGERNAAVAAQQVYRPQKTSHTTQLKNGSDLRNHLYVMFDAYDRLKALKEPVSDGQMVDSLLRSLPGKICYNELRRKVFFSIDMTKYTPKLIKEMILTTQVCSQDWVQPGRRGDDQVKGEPKGNPRKS</sequence>
<evidence type="ECO:0000256" key="1">
    <source>
        <dbReference type="SAM" id="MobiDB-lite"/>
    </source>
</evidence>
<proteinExistence type="predicted"/>